<organism evidence="1 2">
    <name type="scientific">Coprinopsis marcescibilis</name>
    <name type="common">Agaric fungus</name>
    <name type="synonym">Psathyrella marcescibilis</name>
    <dbReference type="NCBI Taxonomy" id="230819"/>
    <lineage>
        <taxon>Eukaryota</taxon>
        <taxon>Fungi</taxon>
        <taxon>Dikarya</taxon>
        <taxon>Basidiomycota</taxon>
        <taxon>Agaricomycotina</taxon>
        <taxon>Agaricomycetes</taxon>
        <taxon>Agaricomycetidae</taxon>
        <taxon>Agaricales</taxon>
        <taxon>Agaricineae</taxon>
        <taxon>Psathyrellaceae</taxon>
        <taxon>Coprinopsis</taxon>
    </lineage>
</organism>
<evidence type="ECO:0000313" key="2">
    <source>
        <dbReference type="Proteomes" id="UP000307440"/>
    </source>
</evidence>
<dbReference type="AlphaFoldDB" id="A0A5C3KJZ0"/>
<dbReference type="Proteomes" id="UP000307440">
    <property type="component" value="Unassembled WGS sequence"/>
</dbReference>
<name>A0A5C3KJZ0_COPMA</name>
<accession>A0A5C3KJZ0</accession>
<keyword evidence="2" id="KW-1185">Reference proteome</keyword>
<sequence>MQTDSNPPGYPGILDPMANSRPQCNQLMKPWTTVLFISICLCLLRASLLRISHSVARAGACRTHLCEYDGSSQVCMKGTLLFLFVLSTQVLGRIVVKGSASIVSRIRSATYALLKDRSLEGLSPQALRRSFWTARLRKCDSSIRAFEKPAFHLVPRTLIFRVTDHPIPVLVVPAVLANPSRNGLNPREPHWDHYIPRNHFTAWVLPNIGILACRRQRRLFIGEKISLLARYEP</sequence>
<gene>
    <name evidence="1" type="ORF">FA15DRAFT_139572</name>
</gene>
<proteinExistence type="predicted"/>
<reference evidence="1 2" key="1">
    <citation type="journal article" date="2019" name="Nat. Ecol. Evol.">
        <title>Megaphylogeny resolves global patterns of mushroom evolution.</title>
        <authorList>
            <person name="Varga T."/>
            <person name="Krizsan K."/>
            <person name="Foldi C."/>
            <person name="Dima B."/>
            <person name="Sanchez-Garcia M."/>
            <person name="Sanchez-Ramirez S."/>
            <person name="Szollosi G.J."/>
            <person name="Szarkandi J.G."/>
            <person name="Papp V."/>
            <person name="Albert L."/>
            <person name="Andreopoulos W."/>
            <person name="Angelini C."/>
            <person name="Antonin V."/>
            <person name="Barry K.W."/>
            <person name="Bougher N.L."/>
            <person name="Buchanan P."/>
            <person name="Buyck B."/>
            <person name="Bense V."/>
            <person name="Catcheside P."/>
            <person name="Chovatia M."/>
            <person name="Cooper J."/>
            <person name="Damon W."/>
            <person name="Desjardin D."/>
            <person name="Finy P."/>
            <person name="Geml J."/>
            <person name="Haridas S."/>
            <person name="Hughes K."/>
            <person name="Justo A."/>
            <person name="Karasinski D."/>
            <person name="Kautmanova I."/>
            <person name="Kiss B."/>
            <person name="Kocsube S."/>
            <person name="Kotiranta H."/>
            <person name="LaButti K.M."/>
            <person name="Lechner B.E."/>
            <person name="Liimatainen K."/>
            <person name="Lipzen A."/>
            <person name="Lukacs Z."/>
            <person name="Mihaltcheva S."/>
            <person name="Morgado L.N."/>
            <person name="Niskanen T."/>
            <person name="Noordeloos M.E."/>
            <person name="Ohm R.A."/>
            <person name="Ortiz-Santana B."/>
            <person name="Ovrebo C."/>
            <person name="Racz N."/>
            <person name="Riley R."/>
            <person name="Savchenko A."/>
            <person name="Shiryaev A."/>
            <person name="Soop K."/>
            <person name="Spirin V."/>
            <person name="Szebenyi C."/>
            <person name="Tomsovsky M."/>
            <person name="Tulloss R.E."/>
            <person name="Uehling J."/>
            <person name="Grigoriev I.V."/>
            <person name="Vagvolgyi C."/>
            <person name="Papp T."/>
            <person name="Martin F.M."/>
            <person name="Miettinen O."/>
            <person name="Hibbett D.S."/>
            <person name="Nagy L.G."/>
        </authorList>
    </citation>
    <scope>NUCLEOTIDE SEQUENCE [LARGE SCALE GENOMIC DNA]</scope>
    <source>
        <strain evidence="1 2">CBS 121175</strain>
    </source>
</reference>
<evidence type="ECO:0000313" key="1">
    <source>
        <dbReference type="EMBL" id="TFK20183.1"/>
    </source>
</evidence>
<protein>
    <submittedName>
        <fullName evidence="1">Uncharacterized protein</fullName>
    </submittedName>
</protein>
<dbReference type="EMBL" id="ML210309">
    <property type="protein sequence ID" value="TFK20183.1"/>
    <property type="molecule type" value="Genomic_DNA"/>
</dbReference>